<dbReference type="Gene3D" id="3.30.479.30">
    <property type="entry name" value="Band 7 domain"/>
    <property type="match status" value="1"/>
</dbReference>
<comment type="subcellular location">
    <subcellularLocation>
        <location evidence="2">Cell membrane</location>
    </subcellularLocation>
    <subcellularLocation>
        <location evidence="1">Membrane</location>
        <topology evidence="1">Single-pass membrane protein</topology>
    </subcellularLocation>
</comment>
<dbReference type="RefSeq" id="WP_256601780.1">
    <property type="nucleotide sequence ID" value="NZ_JANIBJ010000012.1"/>
</dbReference>
<organism evidence="9 10">
    <name type="scientific">Methylomonas subterranea</name>
    <dbReference type="NCBI Taxonomy" id="2952225"/>
    <lineage>
        <taxon>Bacteria</taxon>
        <taxon>Pseudomonadati</taxon>
        <taxon>Pseudomonadota</taxon>
        <taxon>Gammaproteobacteria</taxon>
        <taxon>Methylococcales</taxon>
        <taxon>Methylococcaceae</taxon>
        <taxon>Methylomonas</taxon>
    </lineage>
</organism>
<evidence type="ECO:0000256" key="2">
    <source>
        <dbReference type="ARBA" id="ARBA00004236"/>
    </source>
</evidence>
<evidence type="ECO:0000313" key="9">
    <source>
        <dbReference type="EMBL" id="MCQ8104021.1"/>
    </source>
</evidence>
<keyword evidence="7" id="KW-0812">Transmembrane</keyword>
<protein>
    <submittedName>
        <fullName evidence="9">SPFH domain-containing protein</fullName>
    </submittedName>
</protein>
<sequence length="680" mass="75903">MEIIITITAVASVILIGALIVFASMYRKVDQGQAMIVNTLSSEPKVTFTGSLVIPVLHRVEKMAISLKTVEINRRGGEGLICKDNIRADIVVTFFVRVNKTREDVLKVAQAIGCERASDQKTIEELFNAKFSEALKTVGKRMDFEDLYRERNHFRDQIIQVIGQDLNGYVLEDAAIDYLEQTPMNQLDANNILDAQGIRKITELTAIQHVRTNELQRDEQMQIKKKDVETQEKLLELERQQADAESKQKREIATVQAREKAETEKVVAEEHTKEQRARIVAEQTIGIDNENKQREIEVAEKNRERAIAIETEKVERVRQLEIIDREKEVELQRIAKEKALEEQKKEIAEVIRARIAVEKHVAEEEERIKELREVSEADRKRQAIVIAAEAEAQESLVKDIKAAEAAEQSAQFKAKETLVLAGAEFEAAEKQAQAKIRLAEGIQAEQAAQGLAEAKVLRERMAAQAQGDEAVGMAQVRIKNADADSEEKQAMVAVKVKIAEAEAIERRGQAEAEAVRQHYQAEADGLKSKFAAMASMDEKTRSHEEFRLRVDTAHSETMAGIEAAREAATLNAGVFGEAVKQANIDIVGGDGEFFDRYMKALSVGKAIDGAVYKSDLLKATFEDHLSGKANLLDDVKQIAANLGSDDLQNLSVSAFLNKLMQQGSSEDKAKIRALLEQLSR</sequence>
<keyword evidence="4" id="KW-1003">Cell membrane</keyword>
<comment type="similarity">
    <text evidence="3">Belongs to the band 7/mec-2 family. Flotillin subfamily.</text>
</comment>
<dbReference type="Pfam" id="PF01145">
    <property type="entry name" value="Band_7"/>
    <property type="match status" value="1"/>
</dbReference>
<keyword evidence="6" id="KW-0175">Coiled coil</keyword>
<dbReference type="InterPro" id="IPR001107">
    <property type="entry name" value="Band_7"/>
</dbReference>
<dbReference type="SUPFAM" id="SSF117892">
    <property type="entry name" value="Band 7/SPFH domain"/>
    <property type="match status" value="1"/>
</dbReference>
<dbReference type="EMBL" id="JANIBJ010000012">
    <property type="protein sequence ID" value="MCQ8104021.1"/>
    <property type="molecule type" value="Genomic_DNA"/>
</dbReference>
<evidence type="ECO:0000256" key="7">
    <source>
        <dbReference type="SAM" id="Phobius"/>
    </source>
</evidence>
<accession>A0ABT1TEY3</accession>
<keyword evidence="10" id="KW-1185">Reference proteome</keyword>
<reference evidence="9 10" key="1">
    <citation type="submission" date="2022-07" db="EMBL/GenBank/DDBJ databases">
        <title>Methylomonas rivi sp. nov., Methylomonas rosea sp. nov., Methylomonas aureus sp. nov. and Methylomonas subterranea sp. nov., four novel methanotrophs isolated from a freshwater creek and the deep terrestrial subsurface.</title>
        <authorList>
            <person name="Abin C."/>
            <person name="Sankaranarayanan K."/>
            <person name="Garner C."/>
            <person name="Sindelar R."/>
            <person name="Kotary K."/>
            <person name="Garner R."/>
            <person name="Barclay S."/>
            <person name="Lawson P."/>
            <person name="Krumholz L."/>
        </authorList>
    </citation>
    <scope>NUCLEOTIDE SEQUENCE [LARGE SCALE GENOMIC DNA]</scope>
    <source>
        <strain evidence="9 10">SURF-2</strain>
    </source>
</reference>
<dbReference type="InterPro" id="IPR027705">
    <property type="entry name" value="Flotillin_fam"/>
</dbReference>
<evidence type="ECO:0000256" key="3">
    <source>
        <dbReference type="ARBA" id="ARBA00007161"/>
    </source>
</evidence>
<feature type="domain" description="Band 7" evidence="8">
    <location>
        <begin position="28"/>
        <end position="172"/>
    </location>
</feature>
<evidence type="ECO:0000259" key="8">
    <source>
        <dbReference type="Pfam" id="PF01145"/>
    </source>
</evidence>
<evidence type="ECO:0000256" key="1">
    <source>
        <dbReference type="ARBA" id="ARBA00004167"/>
    </source>
</evidence>
<dbReference type="Proteomes" id="UP001524499">
    <property type="component" value="Unassembled WGS sequence"/>
</dbReference>
<dbReference type="PANTHER" id="PTHR13806:SF31">
    <property type="entry name" value="FLOTILLIN-LIKE PROTEIN 1-RELATED"/>
    <property type="match status" value="1"/>
</dbReference>
<dbReference type="CDD" id="cd03399">
    <property type="entry name" value="SPFH_flotillin"/>
    <property type="match status" value="1"/>
</dbReference>
<evidence type="ECO:0000313" key="10">
    <source>
        <dbReference type="Proteomes" id="UP001524499"/>
    </source>
</evidence>
<evidence type="ECO:0000256" key="6">
    <source>
        <dbReference type="SAM" id="Coils"/>
    </source>
</evidence>
<dbReference type="PANTHER" id="PTHR13806">
    <property type="entry name" value="FLOTILLIN-RELATED"/>
    <property type="match status" value="1"/>
</dbReference>
<name>A0ABT1TEY3_9GAMM</name>
<gene>
    <name evidence="9" type="ORF">NP590_07890</name>
</gene>
<keyword evidence="7" id="KW-1133">Transmembrane helix</keyword>
<keyword evidence="5 7" id="KW-0472">Membrane</keyword>
<dbReference type="InterPro" id="IPR036013">
    <property type="entry name" value="Band_7/SPFH_dom_sf"/>
</dbReference>
<proteinExistence type="inferred from homology"/>
<feature type="coiled-coil region" evidence="6">
    <location>
        <begin position="289"/>
        <end position="381"/>
    </location>
</feature>
<evidence type="ECO:0000256" key="5">
    <source>
        <dbReference type="ARBA" id="ARBA00023136"/>
    </source>
</evidence>
<evidence type="ECO:0000256" key="4">
    <source>
        <dbReference type="ARBA" id="ARBA00022475"/>
    </source>
</evidence>
<feature type="transmembrane region" description="Helical" evidence="7">
    <location>
        <begin position="7"/>
        <end position="26"/>
    </location>
</feature>
<comment type="caution">
    <text evidence="9">The sequence shown here is derived from an EMBL/GenBank/DDBJ whole genome shotgun (WGS) entry which is preliminary data.</text>
</comment>